<protein>
    <submittedName>
        <fullName evidence="4">Tetratricopeptide repeat protein</fullName>
    </submittedName>
</protein>
<evidence type="ECO:0000256" key="2">
    <source>
        <dbReference type="ARBA" id="ARBA00022803"/>
    </source>
</evidence>
<feature type="repeat" description="TPR" evidence="3">
    <location>
        <begin position="172"/>
        <end position="205"/>
    </location>
</feature>
<comment type="caution">
    <text evidence="4">The sequence shown here is derived from an EMBL/GenBank/DDBJ whole genome shotgun (WGS) entry which is preliminary data.</text>
</comment>
<keyword evidence="2 3" id="KW-0802">TPR repeat</keyword>
<dbReference type="Proteomes" id="UP000433309">
    <property type="component" value="Unassembled WGS sequence"/>
</dbReference>
<evidence type="ECO:0000313" key="5">
    <source>
        <dbReference type="Proteomes" id="UP000433309"/>
    </source>
</evidence>
<dbReference type="PROSITE" id="PS50005">
    <property type="entry name" value="TPR"/>
    <property type="match status" value="3"/>
</dbReference>
<evidence type="ECO:0000256" key="1">
    <source>
        <dbReference type="ARBA" id="ARBA00022737"/>
    </source>
</evidence>
<dbReference type="PANTHER" id="PTHR44943:SF8">
    <property type="entry name" value="TPR REPEAT-CONTAINING PROTEIN MJ0263"/>
    <property type="match status" value="1"/>
</dbReference>
<name>A0A6I2L9H7_9BURK</name>
<organism evidence="4 5">
    <name type="scientific">Duganella guangzhouensis</name>
    <dbReference type="NCBI Taxonomy" id="2666084"/>
    <lineage>
        <taxon>Bacteria</taxon>
        <taxon>Pseudomonadati</taxon>
        <taxon>Pseudomonadota</taxon>
        <taxon>Betaproteobacteria</taxon>
        <taxon>Burkholderiales</taxon>
        <taxon>Oxalobacteraceae</taxon>
        <taxon>Telluria group</taxon>
        <taxon>Duganella</taxon>
    </lineage>
</organism>
<dbReference type="PANTHER" id="PTHR44943">
    <property type="entry name" value="CELLULOSE SYNTHASE OPERON PROTEIN C"/>
    <property type="match status" value="1"/>
</dbReference>
<feature type="repeat" description="TPR" evidence="3">
    <location>
        <begin position="138"/>
        <end position="171"/>
    </location>
</feature>
<gene>
    <name evidence="4" type="ORF">GJ699_25485</name>
</gene>
<dbReference type="EMBL" id="WKJK01000016">
    <property type="protein sequence ID" value="MRW93346.1"/>
    <property type="molecule type" value="Genomic_DNA"/>
</dbReference>
<dbReference type="Gene3D" id="3.40.50.2000">
    <property type="entry name" value="Glycogen Phosphorylase B"/>
    <property type="match status" value="1"/>
</dbReference>
<evidence type="ECO:0000313" key="4">
    <source>
        <dbReference type="EMBL" id="MRW93346.1"/>
    </source>
</evidence>
<accession>A0A6I2L9H7</accession>
<dbReference type="Gene3D" id="1.25.40.10">
    <property type="entry name" value="Tetratricopeptide repeat domain"/>
    <property type="match status" value="3"/>
</dbReference>
<dbReference type="SUPFAM" id="SSF53756">
    <property type="entry name" value="UDP-Glycosyltransferase/glycogen phosphorylase"/>
    <property type="match status" value="1"/>
</dbReference>
<keyword evidence="1" id="KW-0677">Repeat</keyword>
<feature type="repeat" description="TPR" evidence="3">
    <location>
        <begin position="69"/>
        <end position="102"/>
    </location>
</feature>
<dbReference type="RefSeq" id="WP_154381654.1">
    <property type="nucleotide sequence ID" value="NZ_WKJK01000016.1"/>
</dbReference>
<dbReference type="SMART" id="SM00028">
    <property type="entry name" value="TPR"/>
    <property type="match status" value="6"/>
</dbReference>
<evidence type="ECO:0000256" key="3">
    <source>
        <dbReference type="PROSITE-ProRule" id="PRU00339"/>
    </source>
</evidence>
<dbReference type="AlphaFoldDB" id="A0A6I2L9H7"/>
<keyword evidence="5" id="KW-1185">Reference proteome</keyword>
<dbReference type="Pfam" id="PF13432">
    <property type="entry name" value="TPR_16"/>
    <property type="match status" value="2"/>
</dbReference>
<reference evidence="4 5" key="1">
    <citation type="submission" date="2019-11" db="EMBL/GenBank/DDBJ databases">
        <title>Novel species isolated from a subtropical stream in China.</title>
        <authorList>
            <person name="Lu H."/>
        </authorList>
    </citation>
    <scope>NUCLEOTIDE SEQUENCE [LARGE SCALE GENOMIC DNA]</scope>
    <source>
        <strain evidence="4 5">FT80W</strain>
    </source>
</reference>
<dbReference type="InterPro" id="IPR002201">
    <property type="entry name" value="Glyco_trans_9"/>
</dbReference>
<dbReference type="InterPro" id="IPR051685">
    <property type="entry name" value="Ycf3/AcsC/BcsC/TPR_MFPF"/>
</dbReference>
<dbReference type="Pfam" id="PF01075">
    <property type="entry name" value="Glyco_transf_9"/>
    <property type="match status" value="1"/>
</dbReference>
<dbReference type="SUPFAM" id="SSF48452">
    <property type="entry name" value="TPR-like"/>
    <property type="match status" value="1"/>
</dbReference>
<proteinExistence type="predicted"/>
<dbReference type="InterPro" id="IPR011990">
    <property type="entry name" value="TPR-like_helical_dom_sf"/>
</dbReference>
<dbReference type="GO" id="GO:0016757">
    <property type="term" value="F:glycosyltransferase activity"/>
    <property type="evidence" value="ECO:0007669"/>
    <property type="project" value="InterPro"/>
</dbReference>
<sequence>MDDLLARAIDLHARGELDAAAALYLQIIRAEPQHFDALHMLGVYSFQTGDLATAHRLITQALRVRPDAAAAHVHLSAVLQKQGRLQEALLAIQQALHLEPDNALALNNGATLLSADLKRPAEALPLLERALRLNDGDATAWNGMGYALIELRRLDEALLCLQRALQLQPGFALALYNQGNALQLQNRLEEAMRSYDAALVRQPDMVDAHFGQSACRLLAGDLQAGFQQYEWRWRKPAYQSIAQQYTQPVWLGDAPLQGKTLLVHAEQGLGDTLHMARYVPLLIAQGACVILRVQPALVPLLAAMAGMSGAAGWPGVTVIGDGEPLPSHDFRMPLMSLPLAFGTSLDTIPAGAPYVQADPARVAQWRARLGAAAGGAPRVGLAWAGNPKHDNDAARSLPLLAMRRLLNTGCDFIALQRDLSAVDRVLLAREPAIRSYAAEQTDFAETAALVAQLDLVICVDTSIAHLAGAMGKPVWLLLPYAPDWRWMLGREDSPWYPTMRLFRQQRAGDWDEVLQRVAAALVQFTPGQ</sequence>
<dbReference type="InterPro" id="IPR019734">
    <property type="entry name" value="TPR_rpt"/>
</dbReference>